<name>A0A8S5V6L7_9CAUD</name>
<organism evidence="1">
    <name type="scientific">Myoviridae sp. ctRci5</name>
    <dbReference type="NCBI Taxonomy" id="2825105"/>
    <lineage>
        <taxon>Viruses</taxon>
        <taxon>Duplodnaviria</taxon>
        <taxon>Heunggongvirae</taxon>
        <taxon>Uroviricota</taxon>
        <taxon>Caudoviricetes</taxon>
    </lineage>
</organism>
<evidence type="ECO:0000313" key="1">
    <source>
        <dbReference type="EMBL" id="DAG02333.1"/>
    </source>
</evidence>
<proteinExistence type="predicted"/>
<sequence>MSKKYIFEGYSDDTFGEYGISNIDHDDSGAGSIRGFIVSRPGGEGVLITGQYNRAGMWHIGMSLLHEDKPLNKNEWQICFEPNEEAAYRNRLVVNAPDDAWIQRITDSE</sequence>
<dbReference type="EMBL" id="BK016208">
    <property type="protein sequence ID" value="DAG02333.1"/>
    <property type="molecule type" value="Genomic_DNA"/>
</dbReference>
<protein>
    <submittedName>
        <fullName evidence="1">Uncharacterized protein</fullName>
    </submittedName>
</protein>
<reference evidence="1" key="1">
    <citation type="journal article" date="2021" name="Proc. Natl. Acad. Sci. U.S.A.">
        <title>A Catalog of Tens of Thousands of Viruses from Human Metagenomes Reveals Hidden Associations with Chronic Diseases.</title>
        <authorList>
            <person name="Tisza M.J."/>
            <person name="Buck C.B."/>
        </authorList>
    </citation>
    <scope>NUCLEOTIDE SEQUENCE</scope>
    <source>
        <strain evidence="1">CtRci5</strain>
    </source>
</reference>
<accession>A0A8S5V6L7</accession>